<feature type="domain" description="F-box" evidence="5">
    <location>
        <begin position="87"/>
        <end position="134"/>
    </location>
</feature>
<dbReference type="EMBL" id="VFQX01000053">
    <property type="protein sequence ID" value="KAF0974268.1"/>
    <property type="molecule type" value="Genomic_DNA"/>
</dbReference>
<dbReference type="OrthoDB" id="550575at2759"/>
<dbReference type="InterPro" id="IPR006553">
    <property type="entry name" value="Leu-rich_rpt_Cys-con_subtyp"/>
</dbReference>
<keyword evidence="3" id="KW-0677">Repeat</keyword>
<protein>
    <recommendedName>
        <fullName evidence="5">F-box domain-containing protein</fullName>
    </recommendedName>
</protein>
<evidence type="ECO:0000256" key="1">
    <source>
        <dbReference type="ARBA" id="ARBA00022468"/>
    </source>
</evidence>
<dbReference type="GeneID" id="68114096"/>
<dbReference type="SMART" id="SM00367">
    <property type="entry name" value="LRR_CC"/>
    <property type="match status" value="6"/>
</dbReference>
<dbReference type="SUPFAM" id="SSF52047">
    <property type="entry name" value="RNI-like"/>
    <property type="match status" value="1"/>
</dbReference>
<feature type="compositionally biased region" description="Polar residues" evidence="4">
    <location>
        <begin position="1"/>
        <end position="13"/>
    </location>
</feature>
<evidence type="ECO:0000256" key="4">
    <source>
        <dbReference type="SAM" id="MobiDB-lite"/>
    </source>
</evidence>
<evidence type="ECO:0000256" key="3">
    <source>
        <dbReference type="ARBA" id="ARBA00022737"/>
    </source>
</evidence>
<feature type="region of interest" description="Disordered" evidence="4">
    <location>
        <begin position="234"/>
        <end position="260"/>
    </location>
</feature>
<sequence>MSSFTDSCSSGISRKSFAADESPAPPPGLQRKRSMSLSSQLPILKSKPSHNMYPSSTSSLHSTRDRSACIQYSKQAHFSNYNFSHSTSAFQELPDELKCYIFTFLSGNFIFKTVRMVCQSWRDLIREYGIFSGPLTFTVYSPDYERDRKKDLKRIEIFVKCCKEGYFTQLDDLQLNFSMKDQSVMINALFLDSSGMTGGISPLSGNALLMSDSVFSNVSPTSSNALNLSQHSIQISPRQVSPRRRHSKNLTSDNSQTFRKTQPYFPNLTKLQIKYQHPFCKTLATSPYLTSLKHLNLSFCRLVTDSEVKELAQSEYLTKLETLLLQGTSITDEGVKAIATSSTLIHLTCLDIGGNYPLITMEGFLSVLTSNNYHKLKTFEFQGNRVRFDNFMPLTSQTLSSSGGATTSAWSPLKSASVQLVTHSFPNDSASSLGLRYLNLYRNFFGKTGAQFIAHHAFQLFKNLTSLNITNNYIEKEGIKYLCESSHLSNLTYLEAGYNNIGDEGVKYVANAMFASNLTQLFLVNNNIGPEGVKALTDPVTSQLCNLTELSLSNFDNENNNKIGDEGALALAHSPLLWKLQKLSLRKNQIGDQGVLELSQSPFLQNLEELDLRYNNAALESIEAANFRVGSKNLLHHQIANHHIPSKQKKHKSIDKNCLVQ</sequence>
<dbReference type="Proteomes" id="UP000444721">
    <property type="component" value="Unassembled WGS sequence"/>
</dbReference>
<name>A0A6A5BJK1_NAEFO</name>
<dbReference type="VEuPathDB" id="AmoebaDB:FDP41_006878"/>
<dbReference type="RefSeq" id="XP_044558981.1">
    <property type="nucleotide sequence ID" value="XM_044710560.1"/>
</dbReference>
<dbReference type="OMA" id="YLCESSH"/>
<evidence type="ECO:0000256" key="2">
    <source>
        <dbReference type="ARBA" id="ARBA00022614"/>
    </source>
</evidence>
<dbReference type="GO" id="GO:0031267">
    <property type="term" value="F:small GTPase binding"/>
    <property type="evidence" value="ECO:0007669"/>
    <property type="project" value="TreeGrafter"/>
</dbReference>
<dbReference type="Pfam" id="PF00646">
    <property type="entry name" value="F-box"/>
    <property type="match status" value="1"/>
</dbReference>
<dbReference type="VEuPathDB" id="AmoebaDB:NF0099930"/>
<reference evidence="6 7" key="1">
    <citation type="journal article" date="2019" name="Sci. Rep.">
        <title>Nanopore sequencing improves the draft genome of the human pathogenic amoeba Naegleria fowleri.</title>
        <authorList>
            <person name="Liechti N."/>
            <person name="Schurch N."/>
            <person name="Bruggmann R."/>
            <person name="Wittwer M."/>
        </authorList>
    </citation>
    <scope>NUCLEOTIDE SEQUENCE [LARGE SCALE GENOMIC DNA]</scope>
    <source>
        <strain evidence="6 7">ATCC 30894</strain>
    </source>
</reference>
<dbReference type="GO" id="GO:0006913">
    <property type="term" value="P:nucleocytoplasmic transport"/>
    <property type="evidence" value="ECO:0007669"/>
    <property type="project" value="TreeGrafter"/>
</dbReference>
<evidence type="ECO:0000313" key="7">
    <source>
        <dbReference type="Proteomes" id="UP000444721"/>
    </source>
</evidence>
<evidence type="ECO:0000259" key="5">
    <source>
        <dbReference type="PROSITE" id="PS50181"/>
    </source>
</evidence>
<accession>A0A6A5BJK1</accession>
<organism evidence="6 7">
    <name type="scientific">Naegleria fowleri</name>
    <name type="common">Brain eating amoeba</name>
    <dbReference type="NCBI Taxonomy" id="5763"/>
    <lineage>
        <taxon>Eukaryota</taxon>
        <taxon>Discoba</taxon>
        <taxon>Heterolobosea</taxon>
        <taxon>Tetramitia</taxon>
        <taxon>Eutetramitia</taxon>
        <taxon>Vahlkampfiidae</taxon>
        <taxon>Naegleria</taxon>
    </lineage>
</organism>
<dbReference type="Pfam" id="PF13516">
    <property type="entry name" value="LRR_6"/>
    <property type="match status" value="7"/>
</dbReference>
<proteinExistence type="predicted"/>
<dbReference type="GO" id="GO:0005829">
    <property type="term" value="C:cytosol"/>
    <property type="evidence" value="ECO:0007669"/>
    <property type="project" value="TreeGrafter"/>
</dbReference>
<dbReference type="PANTHER" id="PTHR24113">
    <property type="entry name" value="RAN GTPASE-ACTIVATING PROTEIN 1"/>
    <property type="match status" value="1"/>
</dbReference>
<evidence type="ECO:0000313" key="6">
    <source>
        <dbReference type="EMBL" id="KAF0974268.1"/>
    </source>
</evidence>
<dbReference type="SUPFAM" id="SSF81383">
    <property type="entry name" value="F-box domain"/>
    <property type="match status" value="1"/>
</dbReference>
<dbReference type="VEuPathDB" id="AmoebaDB:NfTy_075910"/>
<dbReference type="Gene3D" id="1.20.1280.50">
    <property type="match status" value="1"/>
</dbReference>
<dbReference type="GO" id="GO:0005096">
    <property type="term" value="F:GTPase activator activity"/>
    <property type="evidence" value="ECO:0007669"/>
    <property type="project" value="UniProtKB-KW"/>
</dbReference>
<keyword evidence="2" id="KW-0433">Leucine-rich repeat</keyword>
<keyword evidence="7" id="KW-1185">Reference proteome</keyword>
<dbReference type="PROSITE" id="PS50181">
    <property type="entry name" value="FBOX"/>
    <property type="match status" value="1"/>
</dbReference>
<comment type="caution">
    <text evidence="6">The sequence shown here is derived from an EMBL/GenBank/DDBJ whole genome shotgun (WGS) entry which is preliminary data.</text>
</comment>
<feature type="region of interest" description="Disordered" evidence="4">
    <location>
        <begin position="1"/>
        <end position="36"/>
    </location>
</feature>
<dbReference type="InterPro" id="IPR032675">
    <property type="entry name" value="LRR_dom_sf"/>
</dbReference>
<dbReference type="InterPro" id="IPR001810">
    <property type="entry name" value="F-box_dom"/>
</dbReference>
<gene>
    <name evidence="6" type="ORF">FDP41_006878</name>
</gene>
<dbReference type="GO" id="GO:0005634">
    <property type="term" value="C:nucleus"/>
    <property type="evidence" value="ECO:0007669"/>
    <property type="project" value="TreeGrafter"/>
</dbReference>
<dbReference type="InterPro" id="IPR001611">
    <property type="entry name" value="Leu-rich_rpt"/>
</dbReference>
<keyword evidence="1" id="KW-0343">GTPase activation</keyword>
<feature type="compositionally biased region" description="Polar residues" evidence="4">
    <location>
        <begin position="249"/>
        <end position="260"/>
    </location>
</feature>
<dbReference type="SMART" id="SM00368">
    <property type="entry name" value="LRR_RI"/>
    <property type="match status" value="6"/>
</dbReference>
<dbReference type="AlphaFoldDB" id="A0A6A5BJK1"/>
<dbReference type="GO" id="GO:0048471">
    <property type="term" value="C:perinuclear region of cytoplasm"/>
    <property type="evidence" value="ECO:0007669"/>
    <property type="project" value="TreeGrafter"/>
</dbReference>
<dbReference type="InterPro" id="IPR027038">
    <property type="entry name" value="RanGap"/>
</dbReference>
<dbReference type="Gene3D" id="3.80.10.10">
    <property type="entry name" value="Ribonuclease Inhibitor"/>
    <property type="match status" value="2"/>
</dbReference>
<dbReference type="PANTHER" id="PTHR24113:SF12">
    <property type="entry name" value="RAN GTPASE-ACTIVATING PROTEIN 1"/>
    <property type="match status" value="1"/>
</dbReference>
<dbReference type="InterPro" id="IPR036047">
    <property type="entry name" value="F-box-like_dom_sf"/>
</dbReference>